<name>A0A812ECK5_ACAPH</name>
<feature type="transmembrane region" description="Helical" evidence="1">
    <location>
        <begin position="77"/>
        <end position="103"/>
    </location>
</feature>
<feature type="transmembrane region" description="Helical" evidence="1">
    <location>
        <begin position="144"/>
        <end position="165"/>
    </location>
</feature>
<dbReference type="Proteomes" id="UP000597762">
    <property type="component" value="Unassembled WGS sequence"/>
</dbReference>
<feature type="transmembrane region" description="Helical" evidence="1">
    <location>
        <begin position="115"/>
        <end position="132"/>
    </location>
</feature>
<accession>A0A812ECK5</accession>
<keyword evidence="1" id="KW-0812">Transmembrane</keyword>
<gene>
    <name evidence="2" type="ORF">SPHA_72612</name>
</gene>
<organism evidence="2 3">
    <name type="scientific">Acanthosepion pharaonis</name>
    <name type="common">Pharaoh cuttlefish</name>
    <name type="synonym">Sepia pharaonis</name>
    <dbReference type="NCBI Taxonomy" id="158019"/>
    <lineage>
        <taxon>Eukaryota</taxon>
        <taxon>Metazoa</taxon>
        <taxon>Spiralia</taxon>
        <taxon>Lophotrochozoa</taxon>
        <taxon>Mollusca</taxon>
        <taxon>Cephalopoda</taxon>
        <taxon>Coleoidea</taxon>
        <taxon>Decapodiformes</taxon>
        <taxon>Sepiida</taxon>
        <taxon>Sepiina</taxon>
        <taxon>Sepiidae</taxon>
        <taxon>Acanthosepion</taxon>
    </lineage>
</organism>
<feature type="transmembrane region" description="Helical" evidence="1">
    <location>
        <begin position="36"/>
        <end position="65"/>
    </location>
</feature>
<sequence length="299" mass="34613">MAKDPAEARIYPFNRLRPGESALEVVTDLWCKSINLFFFLSFSSSVFLFLFLSLSLSLSLSYFILSFLRRFFSFSPAFSLLFIVCLLLSHLSFPFILTFPSILTPHWFSLFSPRLLSSFLFLSLVVLFSLCLKLSITCSNSSPSYSFIFLSFFLSLFYSFCPSYFRSLSFSHICFLFFLPHCTFLTHFLSILRVSFSLSLYVLFSSNISLCLFLYLFFYLWSNFSLLLLLLLLSLTFSFFLIINLHTCIAFSHSLFLLIYPTRIHSFFFLLVSLSISSSFSILFPIYLSPHSLSLSHSL</sequence>
<dbReference type="AlphaFoldDB" id="A0A812ECK5"/>
<keyword evidence="1" id="KW-1133">Transmembrane helix</keyword>
<evidence type="ECO:0000313" key="2">
    <source>
        <dbReference type="EMBL" id="CAE1322669.1"/>
    </source>
</evidence>
<reference evidence="2" key="1">
    <citation type="submission" date="2021-01" db="EMBL/GenBank/DDBJ databases">
        <authorList>
            <person name="Li R."/>
            <person name="Bekaert M."/>
        </authorList>
    </citation>
    <scope>NUCLEOTIDE SEQUENCE</scope>
    <source>
        <strain evidence="2">Farmed</strain>
    </source>
</reference>
<keyword evidence="3" id="KW-1185">Reference proteome</keyword>
<proteinExistence type="predicted"/>
<keyword evidence="1" id="KW-0472">Membrane</keyword>
<feature type="transmembrane region" description="Helical" evidence="1">
    <location>
        <begin position="171"/>
        <end position="191"/>
    </location>
</feature>
<comment type="caution">
    <text evidence="2">The sequence shown here is derived from an EMBL/GenBank/DDBJ whole genome shotgun (WGS) entry which is preliminary data.</text>
</comment>
<feature type="transmembrane region" description="Helical" evidence="1">
    <location>
        <begin position="267"/>
        <end position="288"/>
    </location>
</feature>
<protein>
    <submittedName>
        <fullName evidence="2">Uncharacterized protein</fullName>
    </submittedName>
</protein>
<feature type="transmembrane region" description="Helical" evidence="1">
    <location>
        <begin position="198"/>
        <end position="221"/>
    </location>
</feature>
<dbReference type="EMBL" id="CAHIKZ030005335">
    <property type="protein sequence ID" value="CAE1322669.1"/>
    <property type="molecule type" value="Genomic_DNA"/>
</dbReference>
<feature type="transmembrane region" description="Helical" evidence="1">
    <location>
        <begin position="227"/>
        <end position="260"/>
    </location>
</feature>
<evidence type="ECO:0000313" key="3">
    <source>
        <dbReference type="Proteomes" id="UP000597762"/>
    </source>
</evidence>
<evidence type="ECO:0000256" key="1">
    <source>
        <dbReference type="SAM" id="Phobius"/>
    </source>
</evidence>